<dbReference type="RefSeq" id="WP_376770372.1">
    <property type="nucleotide sequence ID" value="NZ_JACHOP010000007.1"/>
</dbReference>
<dbReference type="EMBL" id="JACHOP010000007">
    <property type="protein sequence ID" value="MBB5757543.1"/>
    <property type="molecule type" value="Genomic_DNA"/>
</dbReference>
<dbReference type="SUPFAM" id="SSF54909">
    <property type="entry name" value="Dimeric alpha+beta barrel"/>
    <property type="match status" value="1"/>
</dbReference>
<protein>
    <recommendedName>
        <fullName evidence="6">Chlorite dismutase</fullName>
    </recommendedName>
</protein>
<evidence type="ECO:0008006" key="6">
    <source>
        <dbReference type="Google" id="ProtNLM"/>
    </source>
</evidence>
<dbReference type="Pfam" id="PF06778">
    <property type="entry name" value="Chlor_dismutase"/>
    <property type="match status" value="1"/>
</dbReference>
<gene>
    <name evidence="4" type="ORF">HNR00_002256</name>
</gene>
<evidence type="ECO:0000256" key="2">
    <source>
        <dbReference type="ARBA" id="ARBA00022723"/>
    </source>
</evidence>
<comment type="caution">
    <text evidence="4">The sequence shown here is derived from an EMBL/GenBank/DDBJ whole genome shotgun (WGS) entry which is preliminary data.</text>
</comment>
<name>A0A840ZL51_9HYPH</name>
<keyword evidence="5" id="KW-1185">Reference proteome</keyword>
<dbReference type="Gene3D" id="3.30.70.3420">
    <property type="match status" value="1"/>
</dbReference>
<keyword evidence="2" id="KW-0479">Metal-binding</keyword>
<sequence>MPSPLQIAFRAGATGAWRIDRIAPVIGESLAPAERLAVTDGSGAAEPGTLWSLRGTTSNTRYATRTEVRTLASRQEGLGRPTASRAALIPIRKTDTWWSLAQDERRVIFEEQSRHIRIGLDTLPGVARRLHHSRELGEPFDFLTWFEYAPEHADAFETMVARLRDTPEWRYVDREVDIRLIRADASEASGDPVTAP</sequence>
<organism evidence="4 5">
    <name type="scientific">Methylorubrum rhodinum</name>
    <dbReference type="NCBI Taxonomy" id="29428"/>
    <lineage>
        <taxon>Bacteria</taxon>
        <taxon>Pseudomonadati</taxon>
        <taxon>Pseudomonadota</taxon>
        <taxon>Alphaproteobacteria</taxon>
        <taxon>Hyphomicrobiales</taxon>
        <taxon>Methylobacteriaceae</taxon>
        <taxon>Methylorubrum</taxon>
    </lineage>
</organism>
<dbReference type="GO" id="GO:0046872">
    <property type="term" value="F:metal ion binding"/>
    <property type="evidence" value="ECO:0007669"/>
    <property type="project" value="UniProtKB-KW"/>
</dbReference>
<accession>A0A840ZL51</accession>
<keyword evidence="3" id="KW-0408">Iron</keyword>
<keyword evidence="1" id="KW-0349">Heme</keyword>
<dbReference type="InterPro" id="IPR010644">
    <property type="entry name" value="ChdC/CLD"/>
</dbReference>
<dbReference type="Proteomes" id="UP000583454">
    <property type="component" value="Unassembled WGS sequence"/>
</dbReference>
<evidence type="ECO:0000313" key="4">
    <source>
        <dbReference type="EMBL" id="MBB5757543.1"/>
    </source>
</evidence>
<dbReference type="GO" id="GO:0016491">
    <property type="term" value="F:oxidoreductase activity"/>
    <property type="evidence" value="ECO:0007669"/>
    <property type="project" value="InterPro"/>
</dbReference>
<dbReference type="InterPro" id="IPR011008">
    <property type="entry name" value="Dimeric_a/b-barrel"/>
</dbReference>
<dbReference type="AlphaFoldDB" id="A0A840ZL51"/>
<evidence type="ECO:0000313" key="5">
    <source>
        <dbReference type="Proteomes" id="UP000583454"/>
    </source>
</evidence>
<dbReference type="GO" id="GO:0020037">
    <property type="term" value="F:heme binding"/>
    <property type="evidence" value="ECO:0007669"/>
    <property type="project" value="InterPro"/>
</dbReference>
<evidence type="ECO:0000256" key="1">
    <source>
        <dbReference type="ARBA" id="ARBA00022617"/>
    </source>
</evidence>
<reference evidence="4 5" key="1">
    <citation type="submission" date="2020-08" db="EMBL/GenBank/DDBJ databases">
        <title>Genomic Encyclopedia of Type Strains, Phase IV (KMG-IV): sequencing the most valuable type-strain genomes for metagenomic binning, comparative biology and taxonomic classification.</title>
        <authorList>
            <person name="Goeker M."/>
        </authorList>
    </citation>
    <scope>NUCLEOTIDE SEQUENCE [LARGE SCALE GENOMIC DNA]</scope>
    <source>
        <strain evidence="4 5">DSM 2163</strain>
    </source>
</reference>
<evidence type="ECO:0000256" key="3">
    <source>
        <dbReference type="ARBA" id="ARBA00023004"/>
    </source>
</evidence>
<proteinExistence type="predicted"/>